<dbReference type="GO" id="GO:0032217">
    <property type="term" value="F:riboflavin transmembrane transporter activity"/>
    <property type="evidence" value="ECO:0007669"/>
    <property type="project" value="UniProtKB-UniRule"/>
</dbReference>
<dbReference type="PIRSF" id="PIRSF037778">
    <property type="entry name" value="UCP037778_transp_RibU"/>
    <property type="match status" value="1"/>
</dbReference>
<organism evidence="10 11">
    <name type="scientific">Fervidobacterium thailandense</name>
    <dbReference type="NCBI Taxonomy" id="1008305"/>
    <lineage>
        <taxon>Bacteria</taxon>
        <taxon>Thermotogati</taxon>
        <taxon>Thermotogota</taxon>
        <taxon>Thermotogae</taxon>
        <taxon>Thermotogales</taxon>
        <taxon>Fervidobacteriaceae</taxon>
        <taxon>Fervidobacterium</taxon>
    </lineage>
</organism>
<evidence type="ECO:0000256" key="4">
    <source>
        <dbReference type="ARBA" id="ARBA00022475"/>
    </source>
</evidence>
<dbReference type="GO" id="GO:0005886">
    <property type="term" value="C:plasma membrane"/>
    <property type="evidence" value="ECO:0007669"/>
    <property type="project" value="UniProtKB-SubCell"/>
</dbReference>
<accession>A0A1E3G2F3</accession>
<evidence type="ECO:0000256" key="2">
    <source>
        <dbReference type="ARBA" id="ARBA00005540"/>
    </source>
</evidence>
<reference evidence="11" key="1">
    <citation type="submission" date="2016-04" db="EMBL/GenBank/DDBJ databases">
        <title>The genome sequence project of a novel Fervidobacterium isolate from a hot spring in Thailand.</title>
        <authorList>
            <person name="Gonzalez J.M."/>
            <person name="Cuecas A."/>
            <person name="Kanoksilapatham W."/>
        </authorList>
    </citation>
    <scope>NUCLEOTIDE SEQUENCE [LARGE SCALE GENOMIC DNA]</scope>
    <source>
        <strain evidence="11">FC2004</strain>
    </source>
</reference>
<sequence length="175" mass="19528">MKKQTTATRIATIGIMSALATGLMFLEFPIFPAVNFLKYDPSDILALLAGFIFGIPDAILVLIIKDLLFYILKSGDIVGILMNFAAGFFFIVPTILVYRIRKNRATEILGYVVGVLVTTGVMLVLNMIVVPFYWKIPFAEVVKFLPWIAAFNAIKFSIDSIVNALVRGRIEKIFE</sequence>
<feature type="transmembrane region" description="Helical" evidence="9">
    <location>
        <begin position="44"/>
        <end position="71"/>
    </location>
</feature>
<dbReference type="Gene3D" id="1.10.1760.20">
    <property type="match status" value="1"/>
</dbReference>
<comment type="caution">
    <text evidence="10">The sequence shown here is derived from an EMBL/GenBank/DDBJ whole genome shotgun (WGS) entry which is preliminary data.</text>
</comment>
<feature type="transmembrane region" description="Helical" evidence="9">
    <location>
        <begin position="77"/>
        <end position="96"/>
    </location>
</feature>
<name>A0A1E3G2F3_9BACT</name>
<evidence type="ECO:0000256" key="8">
    <source>
        <dbReference type="PIRNR" id="PIRNR037778"/>
    </source>
</evidence>
<evidence type="ECO:0000256" key="6">
    <source>
        <dbReference type="ARBA" id="ARBA00022989"/>
    </source>
</evidence>
<evidence type="ECO:0000313" key="11">
    <source>
        <dbReference type="Proteomes" id="UP000094570"/>
    </source>
</evidence>
<evidence type="ECO:0000256" key="9">
    <source>
        <dbReference type="SAM" id="Phobius"/>
    </source>
</evidence>
<keyword evidence="3 8" id="KW-0813">Transport</keyword>
<evidence type="ECO:0000256" key="5">
    <source>
        <dbReference type="ARBA" id="ARBA00022692"/>
    </source>
</evidence>
<dbReference type="PANTHER" id="PTHR38438">
    <property type="entry name" value="RIBOFLAVIN TRANSPORTER RIBU"/>
    <property type="match status" value="1"/>
</dbReference>
<keyword evidence="4 8" id="KW-1003">Cell membrane</keyword>
<comment type="subcellular location">
    <subcellularLocation>
        <location evidence="1">Cell membrane</location>
        <topology evidence="1">Multi-pass membrane protein</topology>
    </subcellularLocation>
</comment>
<keyword evidence="7 8" id="KW-0472">Membrane</keyword>
<dbReference type="AlphaFoldDB" id="A0A1E3G2F3"/>
<evidence type="ECO:0000313" key="10">
    <source>
        <dbReference type="EMBL" id="ODN30033.1"/>
    </source>
</evidence>
<dbReference type="EMBL" id="LWAF01000012">
    <property type="protein sequence ID" value="ODN30033.1"/>
    <property type="molecule type" value="Genomic_DNA"/>
</dbReference>
<feature type="transmembrane region" description="Helical" evidence="9">
    <location>
        <begin position="108"/>
        <end position="132"/>
    </location>
</feature>
<dbReference type="InterPro" id="IPR024529">
    <property type="entry name" value="ECF_trnsprt_substrate-spec"/>
</dbReference>
<evidence type="ECO:0000256" key="3">
    <source>
        <dbReference type="ARBA" id="ARBA00022448"/>
    </source>
</evidence>
<feature type="transmembrane region" description="Helical" evidence="9">
    <location>
        <begin position="12"/>
        <end position="37"/>
    </location>
</feature>
<dbReference type="PANTHER" id="PTHR38438:SF1">
    <property type="entry name" value="RIBOFLAVIN TRANSPORTER RIBU"/>
    <property type="match status" value="1"/>
</dbReference>
<dbReference type="Proteomes" id="UP000094570">
    <property type="component" value="Unassembled WGS sequence"/>
</dbReference>
<dbReference type="Pfam" id="PF12822">
    <property type="entry name" value="ECF_trnsprt"/>
    <property type="match status" value="1"/>
</dbReference>
<keyword evidence="5 9" id="KW-0812">Transmembrane</keyword>
<comment type="similarity">
    <text evidence="2 8">Belongs to the prokaryotic riboflavin transporter (P-RFT) (TC 2.A.87) family.</text>
</comment>
<gene>
    <name evidence="10" type="ORF">A4H02_07590</name>
</gene>
<keyword evidence="11" id="KW-1185">Reference proteome</keyword>
<keyword evidence="6 9" id="KW-1133">Transmembrane helix</keyword>
<dbReference type="RefSeq" id="WP_069293574.1">
    <property type="nucleotide sequence ID" value="NZ_CP140110.1"/>
</dbReference>
<comment type="function">
    <text evidence="8">Probably a riboflavin-binding protein that interacts with the energy-coupling factor (ECF) ABC-transporter complex.</text>
</comment>
<protein>
    <recommendedName>
        <fullName evidence="8">Riboflavin transporter</fullName>
    </recommendedName>
</protein>
<dbReference type="InterPro" id="IPR025720">
    <property type="entry name" value="RibU"/>
</dbReference>
<dbReference type="OrthoDB" id="9809216at2"/>
<evidence type="ECO:0000256" key="7">
    <source>
        <dbReference type="ARBA" id="ARBA00023136"/>
    </source>
</evidence>
<dbReference type="STRING" id="1008305.A4H02_07590"/>
<evidence type="ECO:0000256" key="1">
    <source>
        <dbReference type="ARBA" id="ARBA00004651"/>
    </source>
</evidence>
<proteinExistence type="inferred from homology"/>
<feature type="transmembrane region" description="Helical" evidence="9">
    <location>
        <begin position="144"/>
        <end position="166"/>
    </location>
</feature>